<sequence length="205" mass="21207">MPLSTLTAFWAVSALMVITPGADWAYAISSGLKNKSVVPAITGMLTGYVAVTVIVASGVGALIAANPQALTVLTVAGCVYLMWLGLGILRHPATPDVGNASDSPSILKQYVKGFGVSGLNPKVMLLFLALIPQFTIPTANVSVAWQIVILGLIHIASTAAVYFTVGFSAKAVLGTRPALARGISRLSGVLMIAIAVIMLVQRFAS</sequence>
<keyword evidence="3 6" id="KW-0812">Transmembrane</keyword>
<proteinExistence type="predicted"/>
<dbReference type="Proteomes" id="UP000183530">
    <property type="component" value="Chromosome"/>
</dbReference>
<feature type="transmembrane region" description="Helical" evidence="6">
    <location>
        <begin position="110"/>
        <end position="131"/>
    </location>
</feature>
<keyword evidence="2" id="KW-1003">Cell membrane</keyword>
<protein>
    <submittedName>
        <fullName evidence="7">Lysine transporter LysE</fullName>
    </submittedName>
</protein>
<name>A0A1L2ZRU6_9MICC</name>
<dbReference type="EMBL" id="CP018135">
    <property type="protein sequence ID" value="APF41798.1"/>
    <property type="molecule type" value="Genomic_DNA"/>
</dbReference>
<evidence type="ECO:0000256" key="5">
    <source>
        <dbReference type="ARBA" id="ARBA00023136"/>
    </source>
</evidence>
<evidence type="ECO:0000313" key="8">
    <source>
        <dbReference type="Proteomes" id="UP000183530"/>
    </source>
</evidence>
<gene>
    <name evidence="7" type="ORF">BHE16_07010</name>
</gene>
<feature type="transmembrane region" description="Helical" evidence="6">
    <location>
        <begin position="69"/>
        <end position="89"/>
    </location>
</feature>
<evidence type="ECO:0000256" key="1">
    <source>
        <dbReference type="ARBA" id="ARBA00004651"/>
    </source>
</evidence>
<dbReference type="KEGG" id="nae:BHE16_07010"/>
<evidence type="ECO:0000256" key="3">
    <source>
        <dbReference type="ARBA" id="ARBA00022692"/>
    </source>
</evidence>
<organism evidence="7 8">
    <name type="scientific">Neomicrococcus aestuarii</name>
    <dbReference type="NCBI Taxonomy" id="556325"/>
    <lineage>
        <taxon>Bacteria</taxon>
        <taxon>Bacillati</taxon>
        <taxon>Actinomycetota</taxon>
        <taxon>Actinomycetes</taxon>
        <taxon>Micrococcales</taxon>
        <taxon>Micrococcaceae</taxon>
        <taxon>Neomicrococcus</taxon>
    </lineage>
</organism>
<dbReference type="RefSeq" id="WP_071895258.1">
    <property type="nucleotide sequence ID" value="NZ_CP018135.1"/>
</dbReference>
<keyword evidence="4 6" id="KW-1133">Transmembrane helix</keyword>
<evidence type="ECO:0000256" key="2">
    <source>
        <dbReference type="ARBA" id="ARBA00022475"/>
    </source>
</evidence>
<dbReference type="AlphaFoldDB" id="A0A1L2ZRU6"/>
<keyword evidence="5 6" id="KW-0472">Membrane</keyword>
<reference evidence="7 8" key="1">
    <citation type="submission" date="2016-11" db="EMBL/GenBank/DDBJ databases">
        <title>Genome sequencing of Zhihengliuella aestuarii B18 antagonistic to Plasmodiophora brassicae.</title>
        <authorList>
            <person name="Luo Y."/>
        </authorList>
    </citation>
    <scope>NUCLEOTIDE SEQUENCE [LARGE SCALE GENOMIC DNA]</scope>
    <source>
        <strain evidence="7 8">B18</strain>
    </source>
</reference>
<dbReference type="Pfam" id="PF01810">
    <property type="entry name" value="LysE"/>
    <property type="match status" value="1"/>
</dbReference>
<feature type="transmembrane region" description="Helical" evidence="6">
    <location>
        <begin position="186"/>
        <end position="204"/>
    </location>
</feature>
<dbReference type="GO" id="GO:0005886">
    <property type="term" value="C:plasma membrane"/>
    <property type="evidence" value="ECO:0007669"/>
    <property type="project" value="UniProtKB-SubCell"/>
</dbReference>
<evidence type="ECO:0000313" key="7">
    <source>
        <dbReference type="EMBL" id="APF41798.1"/>
    </source>
</evidence>
<dbReference type="InterPro" id="IPR001123">
    <property type="entry name" value="LeuE-type"/>
</dbReference>
<comment type="subcellular location">
    <subcellularLocation>
        <location evidence="1">Cell membrane</location>
        <topology evidence="1">Multi-pass membrane protein</topology>
    </subcellularLocation>
</comment>
<keyword evidence="8" id="KW-1185">Reference proteome</keyword>
<dbReference type="PANTHER" id="PTHR30086">
    <property type="entry name" value="ARGININE EXPORTER PROTEIN ARGO"/>
    <property type="match status" value="1"/>
</dbReference>
<evidence type="ECO:0000256" key="4">
    <source>
        <dbReference type="ARBA" id="ARBA00022989"/>
    </source>
</evidence>
<evidence type="ECO:0000256" key="6">
    <source>
        <dbReference type="SAM" id="Phobius"/>
    </source>
</evidence>
<feature type="transmembrane region" description="Helical" evidence="6">
    <location>
        <begin position="6"/>
        <end position="26"/>
    </location>
</feature>
<dbReference type="OrthoDB" id="9814990at2"/>
<feature type="transmembrane region" description="Helical" evidence="6">
    <location>
        <begin position="38"/>
        <end position="63"/>
    </location>
</feature>
<feature type="transmembrane region" description="Helical" evidence="6">
    <location>
        <begin position="143"/>
        <end position="165"/>
    </location>
</feature>
<dbReference type="GO" id="GO:0015171">
    <property type="term" value="F:amino acid transmembrane transporter activity"/>
    <property type="evidence" value="ECO:0007669"/>
    <property type="project" value="TreeGrafter"/>
</dbReference>
<accession>A0A1L2ZRU6</accession>
<dbReference type="PANTHER" id="PTHR30086:SF20">
    <property type="entry name" value="ARGININE EXPORTER PROTEIN ARGO-RELATED"/>
    <property type="match status" value="1"/>
</dbReference>